<gene>
    <name evidence="2" type="ORF">J2S42_001105</name>
</gene>
<feature type="domain" description="HTH cro/C1-type" evidence="1">
    <location>
        <begin position="10"/>
        <end position="65"/>
    </location>
</feature>
<dbReference type="Gene3D" id="1.25.40.10">
    <property type="entry name" value="Tetratricopeptide repeat domain"/>
    <property type="match status" value="1"/>
</dbReference>
<evidence type="ECO:0000259" key="1">
    <source>
        <dbReference type="PROSITE" id="PS50943"/>
    </source>
</evidence>
<dbReference type="Proteomes" id="UP001240236">
    <property type="component" value="Unassembled WGS sequence"/>
</dbReference>
<dbReference type="PRINTS" id="PR00364">
    <property type="entry name" value="DISEASERSIST"/>
</dbReference>
<dbReference type="Gene3D" id="1.10.260.40">
    <property type="entry name" value="lambda repressor-like DNA-binding domains"/>
    <property type="match status" value="1"/>
</dbReference>
<organism evidence="2 3">
    <name type="scientific">Catenuloplanes indicus</name>
    <dbReference type="NCBI Taxonomy" id="137267"/>
    <lineage>
        <taxon>Bacteria</taxon>
        <taxon>Bacillati</taxon>
        <taxon>Actinomycetota</taxon>
        <taxon>Actinomycetes</taxon>
        <taxon>Micromonosporales</taxon>
        <taxon>Micromonosporaceae</taxon>
        <taxon>Catenuloplanes</taxon>
    </lineage>
</organism>
<name>A0AAE3VVD2_9ACTN</name>
<dbReference type="PROSITE" id="PS50943">
    <property type="entry name" value="HTH_CROC1"/>
    <property type="match status" value="1"/>
</dbReference>
<dbReference type="RefSeq" id="WP_307235841.1">
    <property type="nucleotide sequence ID" value="NZ_JAUSUZ010000001.1"/>
</dbReference>
<dbReference type="Pfam" id="PF13560">
    <property type="entry name" value="HTH_31"/>
    <property type="match status" value="1"/>
</dbReference>
<dbReference type="EMBL" id="JAUSUZ010000001">
    <property type="protein sequence ID" value="MDQ0364436.1"/>
    <property type="molecule type" value="Genomic_DNA"/>
</dbReference>
<dbReference type="SUPFAM" id="SSF52540">
    <property type="entry name" value="P-loop containing nucleoside triphosphate hydrolases"/>
    <property type="match status" value="1"/>
</dbReference>
<dbReference type="CDD" id="cd00093">
    <property type="entry name" value="HTH_XRE"/>
    <property type="match status" value="1"/>
</dbReference>
<dbReference type="PANTHER" id="PTHR47691">
    <property type="entry name" value="REGULATOR-RELATED"/>
    <property type="match status" value="1"/>
</dbReference>
<keyword evidence="3" id="KW-1185">Reference proteome</keyword>
<dbReference type="SUPFAM" id="SSF47413">
    <property type="entry name" value="lambda repressor-like DNA-binding domains"/>
    <property type="match status" value="1"/>
</dbReference>
<dbReference type="SUPFAM" id="SSF48452">
    <property type="entry name" value="TPR-like"/>
    <property type="match status" value="2"/>
</dbReference>
<dbReference type="Gene3D" id="3.40.50.300">
    <property type="entry name" value="P-loop containing nucleotide triphosphate hydrolases"/>
    <property type="match status" value="1"/>
</dbReference>
<evidence type="ECO:0000313" key="2">
    <source>
        <dbReference type="EMBL" id="MDQ0364436.1"/>
    </source>
</evidence>
<dbReference type="InterPro" id="IPR011990">
    <property type="entry name" value="TPR-like_helical_dom_sf"/>
</dbReference>
<protein>
    <submittedName>
        <fullName evidence="2">Tetratricopeptide (TPR) repeat protein</fullName>
    </submittedName>
</protein>
<dbReference type="InterPro" id="IPR001387">
    <property type="entry name" value="Cro/C1-type_HTH"/>
</dbReference>
<accession>A0AAE3VVD2</accession>
<dbReference type="SMART" id="SM00530">
    <property type="entry name" value="HTH_XRE"/>
    <property type="match status" value="1"/>
</dbReference>
<dbReference type="InterPro" id="IPR027417">
    <property type="entry name" value="P-loop_NTPase"/>
</dbReference>
<proteinExistence type="predicted"/>
<dbReference type="PANTHER" id="PTHR47691:SF3">
    <property type="entry name" value="HTH-TYPE TRANSCRIPTIONAL REGULATOR RV0890C-RELATED"/>
    <property type="match status" value="1"/>
</dbReference>
<evidence type="ECO:0000313" key="3">
    <source>
        <dbReference type="Proteomes" id="UP001240236"/>
    </source>
</evidence>
<dbReference type="AlphaFoldDB" id="A0AAE3VVD2"/>
<comment type="caution">
    <text evidence="2">The sequence shown here is derived from an EMBL/GenBank/DDBJ whole genome shotgun (WGS) entry which is preliminary data.</text>
</comment>
<dbReference type="GO" id="GO:0003677">
    <property type="term" value="F:DNA binding"/>
    <property type="evidence" value="ECO:0007669"/>
    <property type="project" value="InterPro"/>
</dbReference>
<reference evidence="2 3" key="1">
    <citation type="submission" date="2023-07" db="EMBL/GenBank/DDBJ databases">
        <title>Sequencing the genomes of 1000 actinobacteria strains.</title>
        <authorList>
            <person name="Klenk H.-P."/>
        </authorList>
    </citation>
    <scope>NUCLEOTIDE SEQUENCE [LARGE SCALE GENOMIC DNA]</scope>
    <source>
        <strain evidence="2 3">DSM 44709</strain>
    </source>
</reference>
<dbReference type="InterPro" id="IPR010982">
    <property type="entry name" value="Lambda_DNA-bd_dom_sf"/>
</dbReference>
<sequence length="748" mass="79156">MGDLSLGGVLRAHRSGAGLTIEELAGRAGVSARAVSDLERDRVRRPQRRTLIALLDALALRGADRDLVRRLADAGRTPPGPCPMPDPPAHFTGRRDTVAAIRALTGPSSGVPTGPVAVAVISGPPGVGKTAIALHVAHVLAADYPDGRFFADLRGTRRYPAAPAETLHRLLLALGVAETRIPADTAERARLFRRLLTHRRVLLVLDNAGTEEQIRPLLPGDGPGLVLITGRRSLSGLEAVRWLPQDPLPAGDAAALLHAVGSTPPGRDADQVAALAAHCGHLPLALRIVGRRLRDEPGLTVPVLSERLARAQDRIAVLDGGTAGLATALTVSYRALPPSGRRTLRRLALVPGPDFTADLAAVLCGTGPVQAEEHLDALVECGLLTPRPPDRYGLHDLIRAFAATRLRRDEPDGGRALGDRLTRWLLTTTVRAGRWFEPGGPPLEHGTAFPVHGDAARARAWLDAELDNWVPALRAGAETGLDALVMATADALHWFSDQRLQLGIWPEVFRLGAEAALRADDAAAQAVHLNYLSWAQALCDADYPASLGTATEAMRRAETAGDLAQQGWALVYAASAHTGLGEHRPAARLRQRAWVLFRRAGDHEGLPQAMRGLGASLHALGRTTEALRVHRATLRLLRDPATPIAGLARAYSDAMTCRSIGITLAAAARWAESVAAYREALAGVRACGLRSQEPSVRIGLATALRHTGGAAEAAEHLMAAAVVARELGDPQTAARAETALAPDSDGRG</sequence>